<gene>
    <name evidence="2" type="ORF">BSAL_46595</name>
</gene>
<dbReference type="Proteomes" id="UP000051952">
    <property type="component" value="Unassembled WGS sequence"/>
</dbReference>
<dbReference type="AlphaFoldDB" id="A0A0S4JTH4"/>
<accession>A0A0S4JTH4</accession>
<protein>
    <submittedName>
        <fullName evidence="2">GPI-anchored surface protein, putative</fullName>
    </submittedName>
</protein>
<organism evidence="2 3">
    <name type="scientific">Bodo saltans</name>
    <name type="common">Flagellated protozoan</name>
    <dbReference type="NCBI Taxonomy" id="75058"/>
    <lineage>
        <taxon>Eukaryota</taxon>
        <taxon>Discoba</taxon>
        <taxon>Euglenozoa</taxon>
        <taxon>Kinetoplastea</taxon>
        <taxon>Metakinetoplastina</taxon>
        <taxon>Eubodonida</taxon>
        <taxon>Bodonidae</taxon>
        <taxon>Bodo</taxon>
    </lineage>
</organism>
<evidence type="ECO:0000259" key="1">
    <source>
        <dbReference type="SMART" id="SM00848"/>
    </source>
</evidence>
<dbReference type="Gene3D" id="3.90.70.10">
    <property type="entry name" value="Cysteine proteinases"/>
    <property type="match status" value="1"/>
</dbReference>
<dbReference type="SUPFAM" id="SSF54001">
    <property type="entry name" value="Cysteine proteinases"/>
    <property type="match status" value="1"/>
</dbReference>
<reference evidence="3" key="1">
    <citation type="submission" date="2015-09" db="EMBL/GenBank/DDBJ databases">
        <authorList>
            <consortium name="Pathogen Informatics"/>
        </authorList>
    </citation>
    <scope>NUCLEOTIDE SEQUENCE [LARGE SCALE GENOMIC DNA]</scope>
    <source>
        <strain evidence="3">Lake Konstanz</strain>
    </source>
</reference>
<name>A0A0S4JTH4_BODSA</name>
<dbReference type="VEuPathDB" id="TriTrypDB:BSAL_46595"/>
<dbReference type="EMBL" id="CYKH01002220">
    <property type="protein sequence ID" value="CUG94120.1"/>
    <property type="molecule type" value="Genomic_DNA"/>
</dbReference>
<dbReference type="OrthoDB" id="5855924at2759"/>
<dbReference type="Pfam" id="PF08246">
    <property type="entry name" value="Inhibitor_I29"/>
    <property type="match status" value="1"/>
</dbReference>
<keyword evidence="3" id="KW-1185">Reference proteome</keyword>
<proteinExistence type="predicted"/>
<dbReference type="SMART" id="SM00848">
    <property type="entry name" value="Inhibitor_I29"/>
    <property type="match status" value="1"/>
</dbReference>
<evidence type="ECO:0000313" key="3">
    <source>
        <dbReference type="Proteomes" id="UP000051952"/>
    </source>
</evidence>
<dbReference type="InterPro" id="IPR013201">
    <property type="entry name" value="Prot_inhib_I29"/>
</dbReference>
<dbReference type="InterPro" id="IPR038765">
    <property type="entry name" value="Papain-like_cys_pep_sf"/>
</dbReference>
<feature type="domain" description="Cathepsin propeptide inhibitor" evidence="1">
    <location>
        <begin position="51"/>
        <end position="108"/>
    </location>
</feature>
<evidence type="ECO:0000313" key="2">
    <source>
        <dbReference type="EMBL" id="CUG94120.1"/>
    </source>
</evidence>
<sequence>MVMLIPLFFFSLTSKTTDMQRALTVLAVACLLAGTAVSKRPKWHQLEGYTFERYVADFGRQYSSTEEYLQRQTIFYTKLKSMQAHNADGTKTWKRGVNMFTDMTPEEWKAYNKAYKSPNRAPPSSVHVAADQANGVPFPLEVDYRTWTSPRVLTDVTLQGVEAPLTWHRKLGQLVFHVLSHIFQLCACYLFCVL</sequence>